<reference evidence="1 2" key="1">
    <citation type="journal article" date="2024" name="Ann. Entomol. Soc. Am.">
        <title>Genomic analyses of the southern and eastern yellowjacket wasps (Hymenoptera: Vespidae) reveal evolutionary signatures of social life.</title>
        <authorList>
            <person name="Catto M.A."/>
            <person name="Caine P.B."/>
            <person name="Orr S.E."/>
            <person name="Hunt B.G."/>
            <person name="Goodisman M.A.D."/>
        </authorList>
    </citation>
    <scope>NUCLEOTIDE SEQUENCE [LARGE SCALE GENOMIC DNA]</scope>
    <source>
        <strain evidence="1">233</strain>
        <tissue evidence="1">Head and thorax</tissue>
    </source>
</reference>
<gene>
    <name evidence="1" type="ORF">V1478_016295</name>
</gene>
<evidence type="ECO:0000313" key="2">
    <source>
        <dbReference type="Proteomes" id="UP001607302"/>
    </source>
</evidence>
<dbReference type="AlphaFoldDB" id="A0ABD1ZZG6"/>
<comment type="caution">
    <text evidence="1">The sequence shown here is derived from an EMBL/GenBank/DDBJ whole genome shotgun (WGS) entry which is preliminary data.</text>
</comment>
<organism evidence="1 2">
    <name type="scientific">Vespula squamosa</name>
    <name type="common">Southern yellow jacket</name>
    <name type="synonym">Wasp</name>
    <dbReference type="NCBI Taxonomy" id="30214"/>
    <lineage>
        <taxon>Eukaryota</taxon>
        <taxon>Metazoa</taxon>
        <taxon>Ecdysozoa</taxon>
        <taxon>Arthropoda</taxon>
        <taxon>Hexapoda</taxon>
        <taxon>Insecta</taxon>
        <taxon>Pterygota</taxon>
        <taxon>Neoptera</taxon>
        <taxon>Endopterygota</taxon>
        <taxon>Hymenoptera</taxon>
        <taxon>Apocrita</taxon>
        <taxon>Aculeata</taxon>
        <taxon>Vespoidea</taxon>
        <taxon>Vespidae</taxon>
        <taxon>Vespinae</taxon>
        <taxon>Vespula</taxon>
    </lineage>
</organism>
<dbReference type="EMBL" id="JAUDFV010000157">
    <property type="protein sequence ID" value="KAL2713738.1"/>
    <property type="molecule type" value="Genomic_DNA"/>
</dbReference>
<accession>A0ABD1ZZG6</accession>
<protein>
    <submittedName>
        <fullName evidence="1">Uncharacterized protein</fullName>
    </submittedName>
</protein>
<proteinExistence type="predicted"/>
<sequence length="152" mass="16897">MLMEEQEVWDGVDGNIRGGASQTGSAWKRKQRSSLIHPGLYQNLITRRRWRRRSKGVRTRTECVYANSYTLGYSKVCERVERASTEMAPGLLGLSILNNSLAGPRKYTASLPVCGSTFLKGPYRILGADTALSLYIILSALPTPDDDDNDDI</sequence>
<dbReference type="Proteomes" id="UP001607302">
    <property type="component" value="Unassembled WGS sequence"/>
</dbReference>
<name>A0ABD1ZZG6_VESSQ</name>
<keyword evidence="2" id="KW-1185">Reference proteome</keyword>
<evidence type="ECO:0000313" key="1">
    <source>
        <dbReference type="EMBL" id="KAL2713738.1"/>
    </source>
</evidence>